<comment type="caution">
    <text evidence="4">The sequence shown here is derived from an EMBL/GenBank/DDBJ whole genome shotgun (WGS) entry which is preliminary data.</text>
</comment>
<comment type="similarity">
    <text evidence="1">Belongs to the glycosyl hydrolase 25 family.</text>
</comment>
<evidence type="ECO:0000313" key="5">
    <source>
        <dbReference type="Proteomes" id="UP001597399"/>
    </source>
</evidence>
<dbReference type="PROSITE" id="PS51904">
    <property type="entry name" value="GLYCOSYL_HYDROL_F25_2"/>
    <property type="match status" value="1"/>
</dbReference>
<dbReference type="Gene3D" id="3.20.20.80">
    <property type="entry name" value="Glycosidases"/>
    <property type="match status" value="1"/>
</dbReference>
<feature type="chain" id="PRO_5046598062" evidence="2">
    <location>
        <begin position="27"/>
        <end position="431"/>
    </location>
</feature>
<accession>A0ABW5S939</accession>
<name>A0ABW5S939_9BACL</name>
<dbReference type="InterPro" id="IPR018392">
    <property type="entry name" value="LysM"/>
</dbReference>
<proteinExistence type="inferred from homology"/>
<dbReference type="InterPro" id="IPR017853">
    <property type="entry name" value="GH"/>
</dbReference>
<dbReference type="PANTHER" id="PTHR34135">
    <property type="entry name" value="LYSOZYME"/>
    <property type="match status" value="1"/>
</dbReference>
<dbReference type="Pfam" id="PF19087">
    <property type="entry name" value="DUF5776"/>
    <property type="match status" value="1"/>
</dbReference>
<dbReference type="InterPro" id="IPR002053">
    <property type="entry name" value="Glyco_hydro_25"/>
</dbReference>
<dbReference type="RefSeq" id="WP_309247066.1">
    <property type="nucleotide sequence ID" value="NZ_JAMXWM010000058.1"/>
</dbReference>
<dbReference type="Pfam" id="PF01476">
    <property type="entry name" value="LysM"/>
    <property type="match status" value="1"/>
</dbReference>
<evidence type="ECO:0000256" key="1">
    <source>
        <dbReference type="ARBA" id="ARBA00010646"/>
    </source>
</evidence>
<organism evidence="4 5">
    <name type="scientific">Sporolactobacillus shoreicorticis</name>
    <dbReference type="NCBI Taxonomy" id="1923877"/>
    <lineage>
        <taxon>Bacteria</taxon>
        <taxon>Bacillati</taxon>
        <taxon>Bacillota</taxon>
        <taxon>Bacilli</taxon>
        <taxon>Bacillales</taxon>
        <taxon>Sporolactobacillaceae</taxon>
        <taxon>Sporolactobacillus</taxon>
    </lineage>
</organism>
<dbReference type="Gene3D" id="3.10.350.10">
    <property type="entry name" value="LysM domain"/>
    <property type="match status" value="1"/>
</dbReference>
<dbReference type="PROSITE" id="PS51782">
    <property type="entry name" value="LYSM"/>
    <property type="match status" value="1"/>
</dbReference>
<dbReference type="SMART" id="SM00257">
    <property type="entry name" value="LysM"/>
    <property type="match status" value="1"/>
</dbReference>
<dbReference type="SUPFAM" id="SSF51445">
    <property type="entry name" value="(Trans)glycosidases"/>
    <property type="match status" value="1"/>
</dbReference>
<reference evidence="5" key="1">
    <citation type="journal article" date="2019" name="Int. J. Syst. Evol. Microbiol.">
        <title>The Global Catalogue of Microorganisms (GCM) 10K type strain sequencing project: providing services to taxonomists for standard genome sequencing and annotation.</title>
        <authorList>
            <consortium name="The Broad Institute Genomics Platform"/>
            <consortium name="The Broad Institute Genome Sequencing Center for Infectious Disease"/>
            <person name="Wu L."/>
            <person name="Ma J."/>
        </authorList>
    </citation>
    <scope>NUCLEOTIDE SEQUENCE [LARGE SCALE GENOMIC DNA]</scope>
    <source>
        <strain evidence="5">TISTR 2466</strain>
    </source>
</reference>
<evidence type="ECO:0000259" key="3">
    <source>
        <dbReference type="PROSITE" id="PS51782"/>
    </source>
</evidence>
<feature type="signal peptide" evidence="2">
    <location>
        <begin position="1"/>
        <end position="26"/>
    </location>
</feature>
<protein>
    <submittedName>
        <fullName evidence="4">GH25 family lysozyme</fullName>
    </submittedName>
</protein>
<dbReference type="InterPro" id="IPR036779">
    <property type="entry name" value="LysM_dom_sf"/>
</dbReference>
<evidence type="ECO:0000313" key="4">
    <source>
        <dbReference type="EMBL" id="MFD2696196.1"/>
    </source>
</evidence>
<dbReference type="SUPFAM" id="SSF54106">
    <property type="entry name" value="LysM domain"/>
    <property type="match status" value="1"/>
</dbReference>
<dbReference type="Pfam" id="PF01183">
    <property type="entry name" value="Glyco_hydro_25"/>
    <property type="match status" value="1"/>
</dbReference>
<feature type="domain" description="LysM" evidence="3">
    <location>
        <begin position="388"/>
        <end position="431"/>
    </location>
</feature>
<keyword evidence="2" id="KW-0732">Signal</keyword>
<dbReference type="Proteomes" id="UP001597399">
    <property type="component" value="Unassembled WGS sequence"/>
</dbReference>
<dbReference type="SUPFAM" id="SSF158634">
    <property type="entry name" value="RPA2825-like"/>
    <property type="match status" value="1"/>
</dbReference>
<gene>
    <name evidence="4" type="ORF">ACFSUE_21595</name>
</gene>
<dbReference type="CDD" id="cd00118">
    <property type="entry name" value="LysM"/>
    <property type="match status" value="1"/>
</dbReference>
<dbReference type="InterPro" id="IPR044081">
    <property type="entry name" value="DUF5776"/>
</dbReference>
<keyword evidence="5" id="KW-1185">Reference proteome</keyword>
<evidence type="ECO:0000256" key="2">
    <source>
        <dbReference type="SAM" id="SignalP"/>
    </source>
</evidence>
<dbReference type="PANTHER" id="PTHR34135:SF2">
    <property type="entry name" value="LYSOZYME"/>
    <property type="match status" value="1"/>
</dbReference>
<sequence length="431" mass="47707">MKKIKYLVALVLTVALAFSFALPMSAATPDKDFVDVSHWNNEGGLPLSFYQTIKAGGYKAAVVKVSDASNYLDPTASVNIANAHAAGLKVHAYHFARLTSTEDAKAEAEWFAACLNNVGFKSSYGMAVADVELATASKANLTSYTNTFLQTMRDKGYHVDLYTGSSFYKSRLDPDKLSVKDPWLARYNNGSAEPAWHNGKKGAWQWTSSEQINGRNFDVSQDFAGKYTAGASSSVGQIKSISLVNYLKSKGQPWSYSAREKLAKQYGITDYRGTAAQNLALVAKLKAGIKPAKQPVIKQRNPSQYLSKNTKKISTKRTAYLYRSTNFSGKYRVAKFKRNTVFTITGNKLSSTGLLRFKTKSGLYITANKDYVKVYSVVKKATKKIVKKPYIVKKGDSLWKIAQAKKTTVNKLKSINKLHSDLIFPGQKLKY</sequence>
<dbReference type="EMBL" id="JBHUMQ010000064">
    <property type="protein sequence ID" value="MFD2696196.1"/>
    <property type="molecule type" value="Genomic_DNA"/>
</dbReference>